<protein>
    <submittedName>
        <fullName evidence="1">Uncharacterized protein</fullName>
    </submittedName>
</protein>
<reference evidence="1 2" key="1">
    <citation type="journal article" date="2018" name="PLoS ONE">
        <title>The draft genome of Kipferlia bialata reveals reductive genome evolution in fornicate parasites.</title>
        <authorList>
            <person name="Tanifuji G."/>
            <person name="Takabayashi S."/>
            <person name="Kume K."/>
            <person name="Takagi M."/>
            <person name="Nakayama T."/>
            <person name="Kamikawa R."/>
            <person name="Inagaki Y."/>
            <person name="Hashimoto T."/>
        </authorList>
    </citation>
    <scope>NUCLEOTIDE SEQUENCE [LARGE SCALE GENOMIC DNA]</scope>
    <source>
        <strain evidence="1">NY0173</strain>
    </source>
</reference>
<dbReference type="Proteomes" id="UP000265618">
    <property type="component" value="Unassembled WGS sequence"/>
</dbReference>
<evidence type="ECO:0000313" key="1">
    <source>
        <dbReference type="EMBL" id="GCA65468.1"/>
    </source>
</evidence>
<sequence>LVRVKEVPGSIPGVPPFSSLQSLLNR</sequence>
<dbReference type="AlphaFoldDB" id="A0A391P402"/>
<dbReference type="EMBL" id="BDIP01011241">
    <property type="protein sequence ID" value="GCA65468.1"/>
    <property type="molecule type" value="Genomic_DNA"/>
</dbReference>
<accession>A0A391P402</accession>
<comment type="caution">
    <text evidence="1">The sequence shown here is derived from an EMBL/GenBank/DDBJ whole genome shotgun (WGS) entry which is preliminary data.</text>
</comment>
<proteinExistence type="predicted"/>
<feature type="non-terminal residue" evidence="1">
    <location>
        <position position="1"/>
    </location>
</feature>
<evidence type="ECO:0000313" key="2">
    <source>
        <dbReference type="Proteomes" id="UP000265618"/>
    </source>
</evidence>
<name>A0A391P402_9EUKA</name>
<keyword evidence="2" id="KW-1185">Reference proteome</keyword>
<organism evidence="1 2">
    <name type="scientific">Kipferlia bialata</name>
    <dbReference type="NCBI Taxonomy" id="797122"/>
    <lineage>
        <taxon>Eukaryota</taxon>
        <taxon>Metamonada</taxon>
        <taxon>Carpediemonas-like organisms</taxon>
        <taxon>Kipferlia</taxon>
    </lineage>
</organism>
<gene>
    <name evidence="1" type="ORF">KIPB_017189</name>
</gene>